<dbReference type="PANTHER" id="PTHR23024:SF551">
    <property type="entry name" value="2-HYDROXYISOFLAVANONE DEHYDRATASE-LIKE"/>
    <property type="match status" value="1"/>
</dbReference>
<dbReference type="OrthoDB" id="408631at2759"/>
<dbReference type="Proteomes" id="UP000811609">
    <property type="component" value="Chromosome 1"/>
</dbReference>
<dbReference type="EMBL" id="CM031809">
    <property type="protein sequence ID" value="KAG6668338.1"/>
    <property type="molecule type" value="Genomic_DNA"/>
</dbReference>
<comment type="similarity">
    <text evidence="1">Belongs to the 'GDXG' lipolytic enzyme family.</text>
</comment>
<name>A0A8T1RNG1_CARIL</name>
<dbReference type="InterPro" id="IPR029058">
    <property type="entry name" value="AB_hydrolase_fold"/>
</dbReference>
<organism evidence="3 4">
    <name type="scientific">Carya illinoinensis</name>
    <name type="common">Pecan</name>
    <dbReference type="NCBI Taxonomy" id="32201"/>
    <lineage>
        <taxon>Eukaryota</taxon>
        <taxon>Viridiplantae</taxon>
        <taxon>Streptophyta</taxon>
        <taxon>Embryophyta</taxon>
        <taxon>Tracheophyta</taxon>
        <taxon>Spermatophyta</taxon>
        <taxon>Magnoliopsida</taxon>
        <taxon>eudicotyledons</taxon>
        <taxon>Gunneridae</taxon>
        <taxon>Pentapetalae</taxon>
        <taxon>rosids</taxon>
        <taxon>fabids</taxon>
        <taxon>Fagales</taxon>
        <taxon>Juglandaceae</taxon>
        <taxon>Carya</taxon>
    </lineage>
</organism>
<accession>A0A8T1RNG1</accession>
<comment type="caution">
    <text evidence="3">The sequence shown here is derived from an EMBL/GenBank/DDBJ whole genome shotgun (WGS) entry which is preliminary data.</text>
</comment>
<feature type="domain" description="Alpha/beta hydrolase fold-3" evidence="2">
    <location>
        <begin position="76"/>
        <end position="302"/>
    </location>
</feature>
<evidence type="ECO:0000313" key="3">
    <source>
        <dbReference type="EMBL" id="KAG6668338.1"/>
    </source>
</evidence>
<keyword evidence="4" id="KW-1185">Reference proteome</keyword>
<dbReference type="PANTHER" id="PTHR23024">
    <property type="entry name" value="ARYLACETAMIDE DEACETYLASE"/>
    <property type="match status" value="1"/>
</dbReference>
<dbReference type="AlphaFoldDB" id="A0A8T1RNG1"/>
<dbReference type="Pfam" id="PF07859">
    <property type="entry name" value="Abhydrolase_3"/>
    <property type="match status" value="1"/>
</dbReference>
<sequence>MGSIDKEVETEFLPFFRVYKDGSVERLLGSPFVPPSLEDPETGVSSKDITISQNPPISARLFLPKHTQPNQRLPILVYFHGGAFCIESAFSSDHHQYLNSLVSQGQVVAVSVEYRLAPEHSLPIAYEDSWAALQWVASHSNNNGTVEKEPWLASHGNFKRFFTGGDSAGANIAHNVTMRAGVEGLHGGVRILGAFLTHPLFLGSKPNGSQNSSVEDENLSPSSFWDYLYPGAPGGIDNQVINPVVPGAPSLAGLGCSRLLVSVAEKDGLRDRGVCYYNAVKESGWKGEAELVEVEGEDHAFQLLHFGSENSKNLIKRLASFLLK</sequence>
<gene>
    <name evidence="3" type="ORF">CIPAW_01G163100</name>
</gene>
<proteinExistence type="inferred from homology"/>
<dbReference type="InterPro" id="IPR013094">
    <property type="entry name" value="AB_hydrolase_3"/>
</dbReference>
<dbReference type="Gene3D" id="3.40.50.1820">
    <property type="entry name" value="alpha/beta hydrolase"/>
    <property type="match status" value="1"/>
</dbReference>
<protein>
    <recommendedName>
        <fullName evidence="2">Alpha/beta hydrolase fold-3 domain-containing protein</fullName>
    </recommendedName>
</protein>
<evidence type="ECO:0000256" key="1">
    <source>
        <dbReference type="ARBA" id="ARBA00010515"/>
    </source>
</evidence>
<dbReference type="SUPFAM" id="SSF53474">
    <property type="entry name" value="alpha/beta-Hydrolases"/>
    <property type="match status" value="1"/>
</dbReference>
<dbReference type="InterPro" id="IPR050466">
    <property type="entry name" value="Carboxylest/Gibb_receptor"/>
</dbReference>
<reference evidence="3" key="1">
    <citation type="submission" date="2020-12" db="EMBL/GenBank/DDBJ databases">
        <title>WGS assembly of Carya illinoinensis cv. Pawnee.</title>
        <authorList>
            <person name="Platts A."/>
            <person name="Shu S."/>
            <person name="Wright S."/>
            <person name="Barry K."/>
            <person name="Edger P."/>
            <person name="Pires J.C."/>
            <person name="Schmutz J."/>
        </authorList>
    </citation>
    <scope>NUCLEOTIDE SEQUENCE</scope>
    <source>
        <tissue evidence="3">Leaf</tissue>
    </source>
</reference>
<evidence type="ECO:0000313" key="4">
    <source>
        <dbReference type="Proteomes" id="UP000811609"/>
    </source>
</evidence>
<evidence type="ECO:0000259" key="2">
    <source>
        <dbReference type="Pfam" id="PF07859"/>
    </source>
</evidence>
<dbReference type="GO" id="GO:0016787">
    <property type="term" value="F:hydrolase activity"/>
    <property type="evidence" value="ECO:0007669"/>
    <property type="project" value="InterPro"/>
</dbReference>